<gene>
    <name evidence="3" type="ORF">NYM_LOCUS25090</name>
</gene>
<dbReference type="PANTHER" id="PTHR10201:SF323">
    <property type="entry name" value="MATRIX METALLOPROTEINASE-21"/>
    <property type="match status" value="1"/>
</dbReference>
<dbReference type="InterPro" id="IPR002477">
    <property type="entry name" value="Peptidoglycan-bd-like"/>
</dbReference>
<reference evidence="3" key="1">
    <citation type="submission" date="2019-09" db="EMBL/GenBank/DDBJ databases">
        <authorList>
            <person name="Zhang L."/>
        </authorList>
    </citation>
    <scope>NUCLEOTIDE SEQUENCE</scope>
</reference>
<evidence type="ECO:0000259" key="2">
    <source>
        <dbReference type="Pfam" id="PF01471"/>
    </source>
</evidence>
<dbReference type="SUPFAM" id="SSF47090">
    <property type="entry name" value="PGBD-like"/>
    <property type="match status" value="1"/>
</dbReference>
<accession>A0A5K1G577</accession>
<dbReference type="GO" id="GO:0030198">
    <property type="term" value="P:extracellular matrix organization"/>
    <property type="evidence" value="ECO:0007669"/>
    <property type="project" value="TreeGrafter"/>
</dbReference>
<keyword evidence="1" id="KW-0645">Protease</keyword>
<dbReference type="Gene3D" id="1.10.101.10">
    <property type="entry name" value="PGBD-like superfamily/PGBD"/>
    <property type="match status" value="1"/>
</dbReference>
<dbReference type="PANTHER" id="PTHR10201">
    <property type="entry name" value="MATRIX METALLOPROTEINASE"/>
    <property type="match status" value="1"/>
</dbReference>
<dbReference type="Pfam" id="PF01471">
    <property type="entry name" value="PG_binding_1"/>
    <property type="match status" value="1"/>
</dbReference>
<dbReference type="AlphaFoldDB" id="A0A5K1G577"/>
<keyword evidence="1" id="KW-0378">Hydrolase</keyword>
<dbReference type="EMBL" id="LR721786">
    <property type="protein sequence ID" value="VVW70333.1"/>
    <property type="molecule type" value="Genomic_DNA"/>
</dbReference>
<dbReference type="GO" id="GO:0030574">
    <property type="term" value="P:collagen catabolic process"/>
    <property type="evidence" value="ECO:0007669"/>
    <property type="project" value="TreeGrafter"/>
</dbReference>
<protein>
    <recommendedName>
        <fullName evidence="2">Peptidoglycan binding-like domain-containing protein</fullName>
    </recommendedName>
</protein>
<keyword evidence="1" id="KW-0482">Metalloprotease</keyword>
<feature type="domain" description="Peptidoglycan binding-like" evidence="2">
    <location>
        <begin position="33"/>
        <end position="87"/>
    </location>
</feature>
<dbReference type="InterPro" id="IPR036366">
    <property type="entry name" value="PGBDSf"/>
</dbReference>
<dbReference type="InterPro" id="IPR036365">
    <property type="entry name" value="PGBD-like_sf"/>
</dbReference>
<organism evidence="3">
    <name type="scientific">Nymphaea colorata</name>
    <name type="common">pocket water lily</name>
    <dbReference type="NCBI Taxonomy" id="210225"/>
    <lineage>
        <taxon>Eukaryota</taxon>
        <taxon>Viridiplantae</taxon>
        <taxon>Streptophyta</taxon>
        <taxon>Embryophyta</taxon>
        <taxon>Tracheophyta</taxon>
        <taxon>Spermatophyta</taxon>
        <taxon>Magnoliopsida</taxon>
        <taxon>Nymphaeales</taxon>
        <taxon>Nymphaeaceae</taxon>
        <taxon>Nymphaea</taxon>
    </lineage>
</organism>
<evidence type="ECO:0000313" key="3">
    <source>
        <dbReference type="EMBL" id="VVW70333.1"/>
    </source>
</evidence>
<evidence type="ECO:0000256" key="1">
    <source>
        <dbReference type="ARBA" id="ARBA00023049"/>
    </source>
</evidence>
<proteinExistence type="predicted"/>
<sequence length="132" mass="14644">MCVSAKNHRKHAWAEFVQHTGYRVGQTHAILPSLKKYLHHFGYLATVGDTAFSHVFYEDLEAAVRKYQTFFNINATGILDAATVHQMIKPRCGVEDIIKGSERQSCAKAMPSVLRPVSSWRQSGAEGGGRPA</sequence>
<dbReference type="Gramene" id="NC8G0211660.1">
    <property type="protein sequence ID" value="NC8G0211660.1:cds"/>
    <property type="gene ID" value="NC8G0211660"/>
</dbReference>
<name>A0A5K1G577_9MAGN</name>
<dbReference type="GO" id="GO:0004222">
    <property type="term" value="F:metalloendopeptidase activity"/>
    <property type="evidence" value="ECO:0007669"/>
    <property type="project" value="TreeGrafter"/>
</dbReference>